<evidence type="ECO:0000313" key="5">
    <source>
        <dbReference type="Proteomes" id="UP000218676"/>
    </source>
</evidence>
<dbReference type="PRINTS" id="PR00813">
    <property type="entry name" value="BCTERIALGSPG"/>
</dbReference>
<evidence type="ECO:0000313" key="4">
    <source>
        <dbReference type="EMBL" id="QOD56026.1"/>
    </source>
</evidence>
<dbReference type="EMBL" id="CP061854">
    <property type="protein sequence ID" value="QOD56026.1"/>
    <property type="molecule type" value="Genomic_DNA"/>
</dbReference>
<organism evidence="4 6">
    <name type="scientific">Photobacterium damsela subsp. piscicida</name>
    <name type="common">Pasteurella piscicida</name>
    <dbReference type="NCBI Taxonomy" id="38294"/>
    <lineage>
        <taxon>Bacteria</taxon>
        <taxon>Pseudomonadati</taxon>
        <taxon>Pseudomonadota</taxon>
        <taxon>Gammaproteobacteria</taxon>
        <taxon>Vibrionales</taxon>
        <taxon>Vibrionaceae</taxon>
        <taxon>Photobacterium</taxon>
    </lineage>
</organism>
<name>A0A1V1V937_PHODP</name>
<dbReference type="PANTHER" id="PTHR30093:SF47">
    <property type="entry name" value="TYPE IV PILUS NON-CORE MINOR PILIN PILE"/>
    <property type="match status" value="1"/>
</dbReference>
<dbReference type="InterPro" id="IPR012902">
    <property type="entry name" value="N_methyl_site"/>
</dbReference>
<dbReference type="RefSeq" id="WP_086957615.1">
    <property type="nucleotide sequence ID" value="NZ_AP018045.1"/>
</dbReference>
<reference evidence="3" key="1">
    <citation type="journal article" date="2017" name="Genome Announc.">
        <title>Whole-Genome Sequence of Photobacterium damselae subsp. piscicida Strain 91-197, Isolated from Hybrid Striped Bass (Morone sp.) in the United States.</title>
        <authorList>
            <person name="Teru Y."/>
            <person name="Hikima J."/>
            <person name="Kono T."/>
            <person name="Sakai M."/>
            <person name="Takano T."/>
            <person name="Hawke J.P."/>
            <person name="Takeyama H."/>
            <person name="Aoki T."/>
        </authorList>
    </citation>
    <scope>NUCLEOTIDE SEQUENCE</scope>
    <source>
        <strain evidence="3">91-197</strain>
    </source>
</reference>
<dbReference type="Proteomes" id="UP000218676">
    <property type="component" value="Chromosome 1"/>
</dbReference>
<gene>
    <name evidence="4" type="ORF">IC627_12290</name>
    <name evidence="3" type="ORF">PDPUS_1_00681</name>
</gene>
<keyword evidence="1" id="KW-0488">Methylation</keyword>
<dbReference type="InterPro" id="IPR045584">
    <property type="entry name" value="Pilin-like"/>
</dbReference>
<keyword evidence="2" id="KW-1133">Transmembrane helix</keyword>
<protein>
    <submittedName>
        <fullName evidence="3">Type II secretion system protein G</fullName>
    </submittedName>
    <submittedName>
        <fullName evidence="4">Type IV pilin protein</fullName>
    </submittedName>
</protein>
<dbReference type="Pfam" id="PF16732">
    <property type="entry name" value="ComP_DUS"/>
    <property type="match status" value="1"/>
</dbReference>
<proteinExistence type="predicted"/>
<dbReference type="InterPro" id="IPR031982">
    <property type="entry name" value="PilE-like"/>
</dbReference>
<dbReference type="InterPro" id="IPR000983">
    <property type="entry name" value="Bac_GSPG_pilin"/>
</dbReference>
<reference evidence="4 6" key="3">
    <citation type="submission" date="2020-09" db="EMBL/GenBank/DDBJ databases">
        <title>Complete, closed and curated genome sequences of Photobacterium damselae subsp. piscicida isolates from Australia indicate localised evolution and additional plasmid-borne pathogenicity mechanisms.</title>
        <authorList>
            <person name="Baseggio L."/>
            <person name="Silayeva O."/>
            <person name="Buller N."/>
            <person name="Landos M."/>
            <person name="Engelstaedter J."/>
            <person name="Barnes A.C."/>
        </authorList>
    </citation>
    <scope>NUCLEOTIDE SEQUENCE [LARGE SCALE GENOMIC DNA]</scope>
    <source>
        <strain evidence="4 6">AS-16-0540-1</strain>
    </source>
</reference>
<dbReference type="AlphaFoldDB" id="A0A1V1V937"/>
<keyword evidence="2" id="KW-0812">Transmembrane</keyword>
<accession>A0A1V1V937</accession>
<reference evidence="5" key="2">
    <citation type="submission" date="2017-05" db="EMBL/GenBank/DDBJ databases">
        <title>Whole genome sequence of fish pathogenic bacteria, Photobacterium damselae subsp. piscicida, strain 91-197, isolated from hybrid striped bass (Morone sp.) in USA.</title>
        <authorList>
            <person name="Teru Y."/>
            <person name="Hikima J."/>
            <person name="Kono T."/>
            <person name="Sakai M."/>
            <person name="Takano T."/>
            <person name="Hawke J.P."/>
            <person name="Takeyama H."/>
            <person name="Aoki T."/>
        </authorList>
    </citation>
    <scope>NUCLEOTIDE SEQUENCE [LARGE SCALE GENOMIC DNA]</scope>
    <source>
        <strain evidence="5">91-197</strain>
    </source>
</reference>
<evidence type="ECO:0000256" key="1">
    <source>
        <dbReference type="ARBA" id="ARBA00022481"/>
    </source>
</evidence>
<dbReference type="PANTHER" id="PTHR30093">
    <property type="entry name" value="GENERAL SECRETION PATHWAY PROTEIN G"/>
    <property type="match status" value="1"/>
</dbReference>
<keyword evidence="2" id="KW-0472">Membrane</keyword>
<dbReference type="Proteomes" id="UP000516656">
    <property type="component" value="Chromosome 1"/>
</dbReference>
<sequence>MSRQKGVTLIELLIAVVVIGVLAAIAYPSYQSHVIKAHRTQAMGDLTMIQLALQEQRTAGVSYANYTHTEIQNKLCIACVDKERYEYAVSKSSSGYTITAIPQKPLQNDPECNTLSLDQTGQGQPFSCWQ</sequence>
<dbReference type="NCBIfam" id="TIGR02532">
    <property type="entry name" value="IV_pilin_GFxxxE"/>
    <property type="match status" value="1"/>
</dbReference>
<evidence type="ECO:0000313" key="3">
    <source>
        <dbReference type="EMBL" id="BAX52055.1"/>
    </source>
</evidence>
<dbReference type="EMBL" id="AP018045">
    <property type="protein sequence ID" value="BAX52055.1"/>
    <property type="molecule type" value="Genomic_DNA"/>
</dbReference>
<dbReference type="GO" id="GO:0015628">
    <property type="term" value="P:protein secretion by the type II secretion system"/>
    <property type="evidence" value="ECO:0007669"/>
    <property type="project" value="InterPro"/>
</dbReference>
<dbReference type="Pfam" id="PF07963">
    <property type="entry name" value="N_methyl"/>
    <property type="match status" value="1"/>
</dbReference>
<dbReference type="Gene3D" id="3.30.700.10">
    <property type="entry name" value="Glycoprotein, Type 4 Pilin"/>
    <property type="match status" value="1"/>
</dbReference>
<dbReference type="GO" id="GO:0043683">
    <property type="term" value="P:type IV pilus assembly"/>
    <property type="evidence" value="ECO:0007669"/>
    <property type="project" value="InterPro"/>
</dbReference>
<dbReference type="GO" id="GO:0015627">
    <property type="term" value="C:type II protein secretion system complex"/>
    <property type="evidence" value="ECO:0007669"/>
    <property type="project" value="InterPro"/>
</dbReference>
<feature type="transmembrane region" description="Helical" evidence="2">
    <location>
        <begin position="12"/>
        <end position="30"/>
    </location>
</feature>
<evidence type="ECO:0000256" key="2">
    <source>
        <dbReference type="SAM" id="Phobius"/>
    </source>
</evidence>
<dbReference type="PROSITE" id="PS00409">
    <property type="entry name" value="PROKAR_NTER_METHYL"/>
    <property type="match status" value="1"/>
</dbReference>
<dbReference type="SUPFAM" id="SSF54523">
    <property type="entry name" value="Pili subunits"/>
    <property type="match status" value="1"/>
</dbReference>
<evidence type="ECO:0000313" key="6">
    <source>
        <dbReference type="Proteomes" id="UP000516656"/>
    </source>
</evidence>